<evidence type="ECO:0000313" key="4">
    <source>
        <dbReference type="EMBL" id="GBG95484.1"/>
    </source>
</evidence>
<dbReference type="EMBL" id="BFFP01000037">
    <property type="protein sequence ID" value="GBG95484.1"/>
    <property type="molecule type" value="Genomic_DNA"/>
</dbReference>
<gene>
    <name evidence="4" type="ORF">LFYK43_19430</name>
</gene>
<dbReference type="GO" id="GO:0008236">
    <property type="term" value="F:serine-type peptidase activity"/>
    <property type="evidence" value="ECO:0007669"/>
    <property type="project" value="InterPro"/>
</dbReference>
<dbReference type="PANTHER" id="PTHR48081">
    <property type="entry name" value="AB HYDROLASE SUPERFAMILY PROTEIN C4A8.06C"/>
    <property type="match status" value="1"/>
</dbReference>
<evidence type="ECO:0008006" key="6">
    <source>
        <dbReference type="Google" id="ProtNLM"/>
    </source>
</evidence>
<comment type="caution">
    <text evidence="4">The sequence shown here is derived from an EMBL/GenBank/DDBJ whole genome shotgun (WGS) entry which is preliminary data.</text>
</comment>
<keyword evidence="5" id="KW-1185">Reference proteome</keyword>
<proteinExistence type="predicted"/>
<dbReference type="GO" id="GO:0006508">
    <property type="term" value="P:proteolysis"/>
    <property type="evidence" value="ECO:0007669"/>
    <property type="project" value="InterPro"/>
</dbReference>
<keyword evidence="1" id="KW-0378">Hydrolase</keyword>
<dbReference type="InterPro" id="IPR029058">
    <property type="entry name" value="AB_hydrolase_fold"/>
</dbReference>
<feature type="domain" description="BD-FAE-like" evidence="3">
    <location>
        <begin position="67"/>
        <end position="145"/>
    </location>
</feature>
<sequence>MVQTNKYYTLNEPARAQHAQIWQKISYLPQKSLTLCIPPNTRAQKEPHFPLLLFAADPRTKKNRLSALLQFCSKGYAVAVLDSFAPETPFLTRVKDFQSAARFLMLHAWQYHLDSHRIIAGGEGTGAGIAALATASQSDQDLNSEDVFTLPVRLRGCLALAGDFTYDQQFHFPEAVGKKSLPPFLLIHGSDDQTVPFSESAELYAFLTQADQQATMYQLENCPHGSDAYFTPYLCDLMTEFLAECCKKKNKS</sequence>
<dbReference type="Proteomes" id="UP000286848">
    <property type="component" value="Unassembled WGS sequence"/>
</dbReference>
<dbReference type="Pfam" id="PF20434">
    <property type="entry name" value="BD-FAE"/>
    <property type="match status" value="1"/>
</dbReference>
<reference evidence="4 5" key="1">
    <citation type="journal article" date="2019" name="Int. J. Syst. Evol. Microbiol.">
        <title>Lactobacillus salitolerans sp. nov., a novel lactic acid bacterium isolated from spent mushroom substrates.</title>
        <authorList>
            <person name="Tohno M."/>
            <person name="Tanizawa Y."/>
            <person name="Kojima Y."/>
            <person name="Sakamoto M."/>
            <person name="Nakamura Y."/>
            <person name="Ohkuma M."/>
            <person name="Kobayashi H."/>
        </authorList>
    </citation>
    <scope>NUCLEOTIDE SEQUENCE [LARGE SCALE GENOMIC DNA]</scope>
    <source>
        <strain evidence="4 5">YK43</strain>
    </source>
</reference>
<organism evidence="4 5">
    <name type="scientific">Ligilactobacillus salitolerans</name>
    <dbReference type="NCBI Taxonomy" id="1808352"/>
    <lineage>
        <taxon>Bacteria</taxon>
        <taxon>Bacillati</taxon>
        <taxon>Bacillota</taxon>
        <taxon>Bacilli</taxon>
        <taxon>Lactobacillales</taxon>
        <taxon>Lactobacillaceae</taxon>
        <taxon>Ligilactobacillus</taxon>
    </lineage>
</organism>
<feature type="domain" description="Peptidase S9 prolyl oligopeptidase catalytic" evidence="2">
    <location>
        <begin position="179"/>
        <end position="248"/>
    </location>
</feature>
<dbReference type="InterPro" id="IPR049492">
    <property type="entry name" value="BD-FAE-like_dom"/>
</dbReference>
<evidence type="ECO:0000313" key="5">
    <source>
        <dbReference type="Proteomes" id="UP000286848"/>
    </source>
</evidence>
<dbReference type="Pfam" id="PF00326">
    <property type="entry name" value="Peptidase_S9"/>
    <property type="match status" value="1"/>
</dbReference>
<evidence type="ECO:0000256" key="1">
    <source>
        <dbReference type="ARBA" id="ARBA00022801"/>
    </source>
</evidence>
<name>A0A401IVB9_9LACO</name>
<dbReference type="InterPro" id="IPR001375">
    <property type="entry name" value="Peptidase_S9_cat"/>
</dbReference>
<evidence type="ECO:0000259" key="3">
    <source>
        <dbReference type="Pfam" id="PF20434"/>
    </source>
</evidence>
<accession>A0A401IVB9</accession>
<protein>
    <recommendedName>
        <fullName evidence="6">Alpha/beta hydrolase</fullName>
    </recommendedName>
</protein>
<dbReference type="AlphaFoldDB" id="A0A401IVB9"/>
<dbReference type="Gene3D" id="3.40.50.1820">
    <property type="entry name" value="alpha/beta hydrolase"/>
    <property type="match status" value="1"/>
</dbReference>
<dbReference type="InterPro" id="IPR050300">
    <property type="entry name" value="GDXG_lipolytic_enzyme"/>
</dbReference>
<dbReference type="OrthoDB" id="9815425at2"/>
<dbReference type="SUPFAM" id="SSF53474">
    <property type="entry name" value="alpha/beta-Hydrolases"/>
    <property type="match status" value="1"/>
</dbReference>
<dbReference type="RefSeq" id="WP_124977826.1">
    <property type="nucleotide sequence ID" value="NZ_BFFP01000037.1"/>
</dbReference>
<evidence type="ECO:0000259" key="2">
    <source>
        <dbReference type="Pfam" id="PF00326"/>
    </source>
</evidence>